<keyword evidence="2" id="KW-0812">Transmembrane</keyword>
<comment type="caution">
    <text evidence="4">The sequence shown here is derived from an EMBL/GenBank/DDBJ whole genome shotgun (WGS) entry which is preliminary data.</text>
</comment>
<organism evidence="4 5">
    <name type="scientific">Petropleomorpha daqingensis</name>
    <dbReference type="NCBI Taxonomy" id="2026353"/>
    <lineage>
        <taxon>Bacteria</taxon>
        <taxon>Bacillati</taxon>
        <taxon>Actinomycetota</taxon>
        <taxon>Actinomycetes</taxon>
        <taxon>Geodermatophilales</taxon>
        <taxon>Geodermatophilaceae</taxon>
        <taxon>Petropleomorpha</taxon>
    </lineage>
</organism>
<evidence type="ECO:0000313" key="5">
    <source>
        <dbReference type="Proteomes" id="UP000541969"/>
    </source>
</evidence>
<evidence type="ECO:0000256" key="1">
    <source>
        <dbReference type="ARBA" id="ARBA00022801"/>
    </source>
</evidence>
<reference evidence="4 5" key="1">
    <citation type="submission" date="2020-07" db="EMBL/GenBank/DDBJ databases">
        <title>Sequencing the genomes of 1000 actinobacteria strains.</title>
        <authorList>
            <person name="Klenk H.-P."/>
        </authorList>
    </citation>
    <scope>NUCLEOTIDE SEQUENCE [LARGE SCALE GENOMIC DNA]</scope>
    <source>
        <strain evidence="4 5">DSM 104001</strain>
    </source>
</reference>
<keyword evidence="2" id="KW-0472">Membrane</keyword>
<proteinExistence type="predicted"/>
<name>A0A853CEE1_9ACTN</name>
<dbReference type="PANTHER" id="PTHR43156">
    <property type="entry name" value="STAGE II SPORULATION PROTEIN E-RELATED"/>
    <property type="match status" value="1"/>
</dbReference>
<gene>
    <name evidence="4" type="ORF">GGQ55_002498</name>
</gene>
<dbReference type="InterPro" id="IPR052016">
    <property type="entry name" value="Bact_Sigma-Reg"/>
</dbReference>
<feature type="domain" description="PPM-type phosphatase" evidence="3">
    <location>
        <begin position="303"/>
        <end position="514"/>
    </location>
</feature>
<keyword evidence="1" id="KW-0378">Hydrolase</keyword>
<dbReference type="PANTHER" id="PTHR43156:SF2">
    <property type="entry name" value="STAGE II SPORULATION PROTEIN E"/>
    <property type="match status" value="1"/>
</dbReference>
<dbReference type="SMART" id="SM00331">
    <property type="entry name" value="PP2C_SIG"/>
    <property type="match status" value="1"/>
</dbReference>
<dbReference type="EMBL" id="JACBZT010000001">
    <property type="protein sequence ID" value="NYJ06220.1"/>
    <property type="molecule type" value="Genomic_DNA"/>
</dbReference>
<protein>
    <submittedName>
        <fullName evidence="4">Serine phosphatase RsbU (Regulator of sigma subunit)</fullName>
    </submittedName>
</protein>
<evidence type="ECO:0000259" key="3">
    <source>
        <dbReference type="SMART" id="SM00331"/>
    </source>
</evidence>
<keyword evidence="2" id="KW-1133">Transmembrane helix</keyword>
<keyword evidence="5" id="KW-1185">Reference proteome</keyword>
<dbReference type="Pfam" id="PF07228">
    <property type="entry name" value="SpoIIE"/>
    <property type="match status" value="1"/>
</dbReference>
<evidence type="ECO:0000256" key="2">
    <source>
        <dbReference type="SAM" id="Phobius"/>
    </source>
</evidence>
<dbReference type="AlphaFoldDB" id="A0A853CEE1"/>
<accession>A0A853CEE1</accession>
<dbReference type="Proteomes" id="UP000541969">
    <property type="component" value="Unassembled WGS sequence"/>
</dbReference>
<dbReference type="InterPro" id="IPR036457">
    <property type="entry name" value="PPM-type-like_dom_sf"/>
</dbReference>
<dbReference type="GO" id="GO:0016791">
    <property type="term" value="F:phosphatase activity"/>
    <property type="evidence" value="ECO:0007669"/>
    <property type="project" value="TreeGrafter"/>
</dbReference>
<dbReference type="Gene3D" id="3.60.40.10">
    <property type="entry name" value="PPM-type phosphatase domain"/>
    <property type="match status" value="1"/>
</dbReference>
<feature type="transmembrane region" description="Helical" evidence="2">
    <location>
        <begin position="241"/>
        <end position="264"/>
    </location>
</feature>
<dbReference type="InterPro" id="IPR001932">
    <property type="entry name" value="PPM-type_phosphatase-like_dom"/>
</dbReference>
<sequence length="517" mass="54117">MSISAVRKVTVGVAVLLLAITAGLTFLTWRVDEHSEQRLLARQLAQVGTLLTSQAAVLQVQLADMGQVAVNTGARPDTFARWAARQLQQTQQSLSLWRVTDGQVSQVAQQGLEARLPADGPAALGSLKADGSLNVLGILPGDPDRLAYALRPAEGAGDLVIYAESPLPKGHRLPVTSDSPLSGLDLALYLGPTADPEQLLESTAPVPIRGETQRTTVPFGTGQVTIVGASPTHLAGGLAAALPWIVLAVGVVLSLGAAAVVEYVSRRRAVAERLAVENERLYRQQRGIAGTLQHALLPPVPELEGVEVAARYVAGVDELDVGGDWFDVIEKGPGRCVFVVGDISGRGLPAATTMASLRFAVRAYLAEGHDIDVVLTKLRRLIDVDVDHQFATVLLGELDSGAGRLRLVSAGHFGPLLVADGQGRLLECPVSAPVGVGGPAASAAALELPAKGTLLAFTDGAVERRGEVIDTGLDRLRTAALDADGQPLPSLVDSLLDALSFEGQKDDTVILGLRWPG</sequence>
<evidence type="ECO:0000313" key="4">
    <source>
        <dbReference type="EMBL" id="NYJ06220.1"/>
    </source>
</evidence>